<evidence type="ECO:0000313" key="1">
    <source>
        <dbReference type="EMBL" id="NLW34177.1"/>
    </source>
</evidence>
<gene>
    <name evidence="1" type="ORF">GXY80_01660</name>
</gene>
<evidence type="ECO:0000313" key="2">
    <source>
        <dbReference type="Proteomes" id="UP000777265"/>
    </source>
</evidence>
<dbReference type="Proteomes" id="UP000777265">
    <property type="component" value="Unassembled WGS sequence"/>
</dbReference>
<accession>A0A971M2J7</accession>
<sequence length="98" mass="10709">MSKTVIGSLEPGMVLAKPVVNKGGLVMIGEGTELNDSLIEKIREMGVSSVHIRGITQPDMPKEEMLALLDKRFSGVEEKPYMGLIKQALKEHIEGLYG</sequence>
<reference evidence="1" key="1">
    <citation type="journal article" date="2020" name="Biotechnol. Biofuels">
        <title>New insights from the biogas microbiome by comprehensive genome-resolved metagenomics of nearly 1600 species originating from multiple anaerobic digesters.</title>
        <authorList>
            <person name="Campanaro S."/>
            <person name="Treu L."/>
            <person name="Rodriguez-R L.M."/>
            <person name="Kovalovszki A."/>
            <person name="Ziels R.M."/>
            <person name="Maus I."/>
            <person name="Zhu X."/>
            <person name="Kougias P.G."/>
            <person name="Basile A."/>
            <person name="Luo G."/>
            <person name="Schluter A."/>
            <person name="Konstantinidis K.T."/>
            <person name="Angelidaki I."/>
        </authorList>
    </citation>
    <scope>NUCLEOTIDE SEQUENCE</scope>
    <source>
        <strain evidence="1">AS06rmzACSIP_7</strain>
    </source>
</reference>
<reference evidence="1" key="2">
    <citation type="submission" date="2020-01" db="EMBL/GenBank/DDBJ databases">
        <authorList>
            <person name="Campanaro S."/>
        </authorList>
    </citation>
    <scope>NUCLEOTIDE SEQUENCE</scope>
    <source>
        <strain evidence="1">AS06rmzACSIP_7</strain>
    </source>
</reference>
<dbReference type="EMBL" id="JAAYEE010000028">
    <property type="protein sequence ID" value="NLW34177.1"/>
    <property type="molecule type" value="Genomic_DNA"/>
</dbReference>
<name>A0A971M2J7_9BACT</name>
<organism evidence="1 2">
    <name type="scientific">Syntrophorhabdus aromaticivorans</name>
    <dbReference type="NCBI Taxonomy" id="328301"/>
    <lineage>
        <taxon>Bacteria</taxon>
        <taxon>Pseudomonadati</taxon>
        <taxon>Thermodesulfobacteriota</taxon>
        <taxon>Syntrophorhabdia</taxon>
        <taxon>Syntrophorhabdales</taxon>
        <taxon>Syntrophorhabdaceae</taxon>
        <taxon>Syntrophorhabdus</taxon>
    </lineage>
</organism>
<comment type="caution">
    <text evidence="1">The sequence shown here is derived from an EMBL/GenBank/DDBJ whole genome shotgun (WGS) entry which is preliminary data.</text>
</comment>
<proteinExistence type="predicted"/>
<dbReference type="AlphaFoldDB" id="A0A971M2J7"/>
<protein>
    <submittedName>
        <fullName evidence="1">Uncharacterized protein</fullName>
    </submittedName>
</protein>